<reference evidence="2 3" key="1">
    <citation type="submission" date="2020-05" db="EMBL/GenBank/DDBJ databases">
        <title>Ramlibacter rhizophilus sp. nov., isolated from rhizosphere soil of national flower Mugunghwa from South Korea.</title>
        <authorList>
            <person name="Zheng-Fei Y."/>
            <person name="Huan T."/>
        </authorList>
    </citation>
    <scope>NUCLEOTIDE SEQUENCE [LARGE SCALE GENOMIC DNA]</scope>
    <source>
        <strain evidence="2 3">H242</strain>
    </source>
</reference>
<dbReference type="Proteomes" id="UP000500826">
    <property type="component" value="Chromosome"/>
</dbReference>
<evidence type="ECO:0008006" key="4">
    <source>
        <dbReference type="Google" id="ProtNLM"/>
    </source>
</evidence>
<organism evidence="2 3">
    <name type="scientific">Ramlibacter terrae</name>
    <dbReference type="NCBI Taxonomy" id="2732511"/>
    <lineage>
        <taxon>Bacteria</taxon>
        <taxon>Pseudomonadati</taxon>
        <taxon>Pseudomonadota</taxon>
        <taxon>Betaproteobacteria</taxon>
        <taxon>Burkholderiales</taxon>
        <taxon>Comamonadaceae</taxon>
        <taxon>Ramlibacter</taxon>
    </lineage>
</organism>
<feature type="compositionally biased region" description="Basic and acidic residues" evidence="1">
    <location>
        <begin position="270"/>
        <end position="296"/>
    </location>
</feature>
<protein>
    <recommendedName>
        <fullName evidence="4">Class I SAM-dependent methyltransferase</fullName>
    </recommendedName>
</protein>
<evidence type="ECO:0000313" key="3">
    <source>
        <dbReference type="Proteomes" id="UP000500826"/>
    </source>
</evidence>
<dbReference type="InterPro" id="IPR029063">
    <property type="entry name" value="SAM-dependent_MTases_sf"/>
</dbReference>
<gene>
    <name evidence="2" type="ORF">HK414_10240</name>
</gene>
<evidence type="ECO:0000313" key="2">
    <source>
        <dbReference type="EMBL" id="QJW84128.1"/>
    </source>
</evidence>
<feature type="region of interest" description="Disordered" evidence="1">
    <location>
        <begin position="270"/>
        <end position="304"/>
    </location>
</feature>
<dbReference type="SUPFAM" id="SSF53335">
    <property type="entry name" value="S-adenosyl-L-methionine-dependent methyltransferases"/>
    <property type="match status" value="1"/>
</dbReference>
<keyword evidence="3" id="KW-1185">Reference proteome</keyword>
<feature type="region of interest" description="Disordered" evidence="1">
    <location>
        <begin position="327"/>
        <end position="417"/>
    </location>
</feature>
<dbReference type="Gene3D" id="3.40.50.150">
    <property type="entry name" value="Vaccinia Virus protein VP39"/>
    <property type="match status" value="1"/>
</dbReference>
<accession>A0ABX6P432</accession>
<name>A0ABX6P432_9BURK</name>
<dbReference type="EMBL" id="CP053418">
    <property type="protein sequence ID" value="QJW84128.1"/>
    <property type="molecule type" value="Genomic_DNA"/>
</dbReference>
<proteinExistence type="predicted"/>
<sequence length="441" mass="49633">MLQKMEEGFVFDKYGKFKLSIKLDTLFTKNLFNLFEQVAQELREKFSLNLFPTYGTMLGAVREGDFIGHDNDFDTTYVSKHSEPEAVRREFMQICAFLIERGYDLKVKKTHTRVRVPGTAHKFDIFFSYFNQSGFYELSYGTHGPALPRSDDFDVFVDQKLNELTIKVPKNNEAMLAQIYGTTWRIPNAGFKHKASTRHWDRRYHLTVPEVSSLYWKQFYRDNPIAGGSPFAMFIAEKLRRDSLVVELGCGSGRDSVYFAQHNHTVFASDRADEALDPRPQERRAADQHRLREGRCGGRRAGARLLHQGVRQPAGDRRQGAVHALLPALGHQGHPGRDPGRRARHAAAEDDGGAGVPHREGRRREARVRLALPPLHPDGGDDGDPRSQGLRGQPCGRVPRPLALPGRRPVPLPHPRRQVVGFASITSAAVRKASSAAGKPQ</sequence>
<evidence type="ECO:0000256" key="1">
    <source>
        <dbReference type="SAM" id="MobiDB-lite"/>
    </source>
</evidence>